<feature type="transmembrane region" description="Helical" evidence="1">
    <location>
        <begin position="275"/>
        <end position="296"/>
    </location>
</feature>
<feature type="transmembrane region" description="Helical" evidence="1">
    <location>
        <begin position="108"/>
        <end position="133"/>
    </location>
</feature>
<keyword evidence="1" id="KW-0812">Transmembrane</keyword>
<evidence type="ECO:0000256" key="1">
    <source>
        <dbReference type="SAM" id="Phobius"/>
    </source>
</evidence>
<dbReference type="PANTHER" id="PTHR38095">
    <property type="entry name" value="ANAEROBIC DIMETHYL SULFOXIDE REDUCTASE CHAIN YNFH"/>
    <property type="match status" value="1"/>
</dbReference>
<proteinExistence type="predicted"/>
<gene>
    <name evidence="2" type="ORF">P2G67_06460</name>
</gene>
<dbReference type="RefSeq" id="WP_275821210.1">
    <property type="nucleotide sequence ID" value="NZ_JARHUD010000003.1"/>
</dbReference>
<evidence type="ECO:0000313" key="2">
    <source>
        <dbReference type="EMBL" id="MDF2095614.1"/>
    </source>
</evidence>
<keyword evidence="3" id="KW-1185">Reference proteome</keyword>
<reference evidence="2 3" key="1">
    <citation type="submission" date="2023-03" db="EMBL/GenBank/DDBJ databases">
        <title>Fodinicurvata sp. CAU 1616 isolated from sea sendiment.</title>
        <authorList>
            <person name="Kim W."/>
        </authorList>
    </citation>
    <scope>NUCLEOTIDE SEQUENCE [LARGE SCALE GENOMIC DNA]</scope>
    <source>
        <strain evidence="2 3">CAU 1616</strain>
    </source>
</reference>
<feature type="transmembrane region" description="Helical" evidence="1">
    <location>
        <begin position="174"/>
        <end position="194"/>
    </location>
</feature>
<dbReference type="EMBL" id="JARHUD010000003">
    <property type="protein sequence ID" value="MDF2095614.1"/>
    <property type="molecule type" value="Genomic_DNA"/>
</dbReference>
<evidence type="ECO:0000313" key="3">
    <source>
        <dbReference type="Proteomes" id="UP001215503"/>
    </source>
</evidence>
<feature type="transmembrane region" description="Helical" evidence="1">
    <location>
        <begin position="40"/>
        <end position="63"/>
    </location>
</feature>
<dbReference type="PANTHER" id="PTHR38095:SF1">
    <property type="entry name" value="ANAEROBIC DIMETHYL SULFOXIDE REDUCTASE CHAIN YNFH"/>
    <property type="match status" value="1"/>
</dbReference>
<dbReference type="GO" id="GO:0016491">
    <property type="term" value="F:oxidoreductase activity"/>
    <property type="evidence" value="ECO:0007669"/>
    <property type="project" value="UniProtKB-KW"/>
</dbReference>
<dbReference type="Pfam" id="PF04976">
    <property type="entry name" value="DmsC"/>
    <property type="match status" value="1"/>
</dbReference>
<name>A0ABT5YL08_9PROT</name>
<protein>
    <submittedName>
        <fullName evidence="2">Dimethyl sulfoxide reductase anchor subunit</fullName>
        <ecNumber evidence="2">1.8.5.3</ecNumber>
    </submittedName>
</protein>
<organism evidence="2 3">
    <name type="scientific">Aquibaculum arenosum</name>
    <dbReference type="NCBI Taxonomy" id="3032591"/>
    <lineage>
        <taxon>Bacteria</taxon>
        <taxon>Pseudomonadati</taxon>
        <taxon>Pseudomonadota</taxon>
        <taxon>Alphaproteobacteria</taxon>
        <taxon>Rhodospirillales</taxon>
        <taxon>Rhodovibrionaceae</taxon>
        <taxon>Aquibaculum</taxon>
    </lineage>
</organism>
<keyword evidence="1" id="KW-1133">Transmembrane helix</keyword>
<accession>A0ABT5YL08</accession>
<dbReference type="Proteomes" id="UP001215503">
    <property type="component" value="Unassembled WGS sequence"/>
</dbReference>
<feature type="transmembrane region" description="Helical" evidence="1">
    <location>
        <begin position="145"/>
        <end position="168"/>
    </location>
</feature>
<dbReference type="InterPro" id="IPR007059">
    <property type="entry name" value="DmsC"/>
</dbReference>
<keyword evidence="2" id="KW-0560">Oxidoreductase</keyword>
<comment type="caution">
    <text evidence="2">The sequence shown here is derived from an EMBL/GenBank/DDBJ whole genome shotgun (WGS) entry which is preliminary data.</text>
</comment>
<feature type="transmembrane region" description="Helical" evidence="1">
    <location>
        <begin position="251"/>
        <end position="269"/>
    </location>
</feature>
<dbReference type="EC" id="1.8.5.3" evidence="2"/>
<sequence>MHPAYSVILFTSLSGAGYGLLGLLGLTAGTTTSLPGPGTLIAAFLLAFLLITGGLLASTFHLGHPERAWRALSQWRSSWLSREGVLALATYPPALIFAWLAITDHDGGLLRVLGLVTAFLCAITVVATAMIYASLATIRQWHQPLVVPVYLAFALASGATLLLGFAVLGGQMQPGHLILAGGTLVLALLLKTLYWRAIDQEPLDLDMGKATGLGHLGRVRQWEGAHTAENFVQQEMGYRIGRRHAGKLRRLITFGLALALLCVLLTAVLPGSLGAFGVLLALAFTLAATLVERWLFFAEAQHVVTLYYGAERA</sequence>
<feature type="transmembrane region" description="Helical" evidence="1">
    <location>
        <begin position="84"/>
        <end position="102"/>
    </location>
</feature>
<feature type="transmembrane region" description="Helical" evidence="1">
    <location>
        <begin position="7"/>
        <end position="28"/>
    </location>
</feature>
<keyword evidence="1" id="KW-0472">Membrane</keyword>